<evidence type="ECO:0000313" key="1">
    <source>
        <dbReference type="EMBL" id="GAH69591.1"/>
    </source>
</evidence>
<dbReference type="EMBL" id="BARU01030993">
    <property type="protein sequence ID" value="GAH69591.1"/>
    <property type="molecule type" value="Genomic_DNA"/>
</dbReference>
<sequence length="74" mass="8026">MADRVYIALNDNYINVVDASLLADKGVGLLSVSISGDVHKILDAPLSPRRLDYFTCQVVATVFPDKNSLGCLML</sequence>
<protein>
    <submittedName>
        <fullName evidence="1">Uncharacterized protein</fullName>
    </submittedName>
</protein>
<organism evidence="1">
    <name type="scientific">marine sediment metagenome</name>
    <dbReference type="NCBI Taxonomy" id="412755"/>
    <lineage>
        <taxon>unclassified sequences</taxon>
        <taxon>metagenomes</taxon>
        <taxon>ecological metagenomes</taxon>
    </lineage>
</organism>
<name>X1HHF5_9ZZZZ</name>
<comment type="caution">
    <text evidence="1">The sequence shown here is derived from an EMBL/GenBank/DDBJ whole genome shotgun (WGS) entry which is preliminary data.</text>
</comment>
<dbReference type="AlphaFoldDB" id="X1HHF5"/>
<gene>
    <name evidence="1" type="ORF">S03H2_49084</name>
</gene>
<reference evidence="1" key="1">
    <citation type="journal article" date="2014" name="Front. Microbiol.">
        <title>High frequency of phylogenetically diverse reductive dehalogenase-homologous genes in deep subseafloor sedimentary metagenomes.</title>
        <authorList>
            <person name="Kawai M."/>
            <person name="Futagami T."/>
            <person name="Toyoda A."/>
            <person name="Takaki Y."/>
            <person name="Nishi S."/>
            <person name="Hori S."/>
            <person name="Arai W."/>
            <person name="Tsubouchi T."/>
            <person name="Morono Y."/>
            <person name="Uchiyama I."/>
            <person name="Ito T."/>
            <person name="Fujiyama A."/>
            <person name="Inagaki F."/>
            <person name="Takami H."/>
        </authorList>
    </citation>
    <scope>NUCLEOTIDE SEQUENCE</scope>
    <source>
        <strain evidence="1">Expedition CK06-06</strain>
    </source>
</reference>
<accession>X1HHF5</accession>
<proteinExistence type="predicted"/>